<evidence type="ECO:0000313" key="2">
    <source>
        <dbReference type="Proteomes" id="UP000566995"/>
    </source>
</evidence>
<organism evidence="1 2">
    <name type="scientific">Pseudomonas nitroreducens</name>
    <dbReference type="NCBI Taxonomy" id="46680"/>
    <lineage>
        <taxon>Bacteria</taxon>
        <taxon>Pseudomonadati</taxon>
        <taxon>Pseudomonadota</taxon>
        <taxon>Gammaproteobacteria</taxon>
        <taxon>Pseudomonadales</taxon>
        <taxon>Pseudomonadaceae</taxon>
        <taxon>Pseudomonas</taxon>
    </lineage>
</organism>
<dbReference type="Proteomes" id="UP000566995">
    <property type="component" value="Unassembled WGS sequence"/>
</dbReference>
<dbReference type="AlphaFoldDB" id="A0A7W7NZA8"/>
<protein>
    <submittedName>
        <fullName evidence="1">Uncharacterized protein</fullName>
    </submittedName>
</protein>
<gene>
    <name evidence="1" type="ORF">HNP46_000205</name>
</gene>
<reference evidence="1 2" key="1">
    <citation type="submission" date="2020-08" db="EMBL/GenBank/DDBJ databases">
        <title>Functional genomics of gut bacteria from endangered species of beetles.</title>
        <authorList>
            <person name="Carlos-Shanley C."/>
        </authorList>
    </citation>
    <scope>NUCLEOTIDE SEQUENCE [LARGE SCALE GENOMIC DNA]</scope>
    <source>
        <strain evidence="1 2">S00179</strain>
    </source>
</reference>
<accession>A0A7W7NZA8</accession>
<name>A0A7W7NZA8_PSENT</name>
<evidence type="ECO:0000313" key="1">
    <source>
        <dbReference type="EMBL" id="MBB4861394.1"/>
    </source>
</evidence>
<proteinExistence type="predicted"/>
<sequence>MTDFDGFVEKFKLTAWSERLGAHKTLAKYTVDGDGFVYIEPSPERESHFEMLGIKKSGGRFKLNYNYDPQTLVAKAFGLHADDPAIRLLLNSSDQGRPLTGSEVLQLALKGVPGQTGTFAADVPGLGVGVKHLEMDKLVDAASAASIDVDALHVTGSSTHQGMVRTDILVRDGNKVQHGYLLTAAPGTLATATDRLAIYKGTMDSLGKREGVVADKVLKVVTTPDGNVGLLCLDSSRPVIQGTPSKRYTKPGLDVQKADFSARLEMTPAAVMLQGQPDKHLKTYLGVQVAKGAGQNSVGQRLNEPVYCEGKLHVGYLAVTEDQSLVTYMHLAKGAAEQRGALVGRINNIFAEGRMDVAGAAEELKAGLLEVFNATKHCFKEIDAVLEASRQVALTVEEPKRAKVVEYEISP</sequence>
<dbReference type="EMBL" id="JACHLI010000001">
    <property type="protein sequence ID" value="MBB4861394.1"/>
    <property type="molecule type" value="Genomic_DNA"/>
</dbReference>
<dbReference type="RefSeq" id="WP_184585661.1">
    <property type="nucleotide sequence ID" value="NZ_JACHLI010000001.1"/>
</dbReference>
<comment type="caution">
    <text evidence="1">The sequence shown here is derived from an EMBL/GenBank/DDBJ whole genome shotgun (WGS) entry which is preliminary data.</text>
</comment>